<gene>
    <name evidence="2" type="ORF">GCM10007391_18120</name>
</gene>
<dbReference type="EMBL" id="BMXP01000003">
    <property type="protein sequence ID" value="GGW84742.1"/>
    <property type="molecule type" value="Genomic_DNA"/>
</dbReference>
<reference evidence="2" key="2">
    <citation type="submission" date="2020-09" db="EMBL/GenBank/DDBJ databases">
        <authorList>
            <person name="Sun Q."/>
            <person name="Kim S."/>
        </authorList>
    </citation>
    <scope>NUCLEOTIDE SEQUENCE</scope>
    <source>
        <strain evidence="2">KCTC 22164</strain>
    </source>
</reference>
<evidence type="ECO:0000256" key="1">
    <source>
        <dbReference type="SAM" id="SignalP"/>
    </source>
</evidence>
<dbReference type="AlphaFoldDB" id="A0A918JJQ9"/>
<keyword evidence="1" id="KW-0732">Signal</keyword>
<sequence>MLPMQNHALFTLLLLVSSLVTACSDSFSDSQRAGKNSPAVLVTVTAGSHWLRRIHGRDDWMLYNMPRRIQNIKNTT</sequence>
<comment type="caution">
    <text evidence="2">The sequence shown here is derived from an EMBL/GenBank/DDBJ whole genome shotgun (WGS) entry which is preliminary data.</text>
</comment>
<keyword evidence="3" id="KW-1185">Reference proteome</keyword>
<feature type="chain" id="PRO_5037364162" description="Secreted protein" evidence="1">
    <location>
        <begin position="23"/>
        <end position="76"/>
    </location>
</feature>
<reference evidence="2" key="1">
    <citation type="journal article" date="2014" name="Int. J. Syst. Evol. Microbiol.">
        <title>Complete genome sequence of Corynebacterium casei LMG S-19264T (=DSM 44701T), isolated from a smear-ripened cheese.</title>
        <authorList>
            <consortium name="US DOE Joint Genome Institute (JGI-PGF)"/>
            <person name="Walter F."/>
            <person name="Albersmeier A."/>
            <person name="Kalinowski J."/>
            <person name="Ruckert C."/>
        </authorList>
    </citation>
    <scope>NUCLEOTIDE SEQUENCE</scope>
    <source>
        <strain evidence="2">KCTC 22164</strain>
    </source>
</reference>
<evidence type="ECO:0000313" key="3">
    <source>
        <dbReference type="Proteomes" id="UP000631300"/>
    </source>
</evidence>
<organism evidence="2 3">
    <name type="scientific">Alteromonas halophila</name>
    <dbReference type="NCBI Taxonomy" id="516698"/>
    <lineage>
        <taxon>Bacteria</taxon>
        <taxon>Pseudomonadati</taxon>
        <taxon>Pseudomonadota</taxon>
        <taxon>Gammaproteobacteria</taxon>
        <taxon>Alteromonadales</taxon>
        <taxon>Alteromonadaceae</taxon>
        <taxon>Alteromonas/Salinimonas group</taxon>
        <taxon>Alteromonas</taxon>
    </lineage>
</organism>
<evidence type="ECO:0008006" key="4">
    <source>
        <dbReference type="Google" id="ProtNLM"/>
    </source>
</evidence>
<protein>
    <recommendedName>
        <fullName evidence="4">Secreted protein</fullName>
    </recommendedName>
</protein>
<name>A0A918JJQ9_9ALTE</name>
<proteinExistence type="predicted"/>
<accession>A0A918JJQ9</accession>
<evidence type="ECO:0000313" key="2">
    <source>
        <dbReference type="EMBL" id="GGW84742.1"/>
    </source>
</evidence>
<feature type="signal peptide" evidence="1">
    <location>
        <begin position="1"/>
        <end position="22"/>
    </location>
</feature>
<dbReference type="Proteomes" id="UP000631300">
    <property type="component" value="Unassembled WGS sequence"/>
</dbReference>